<evidence type="ECO:0000313" key="2">
    <source>
        <dbReference type="Proteomes" id="UP000186277"/>
    </source>
</evidence>
<dbReference type="OrthoDB" id="6556189at2"/>
<accession>A0A1Q5U484</accession>
<evidence type="ECO:0000313" key="1">
    <source>
        <dbReference type="EMBL" id="OKP07279.1"/>
    </source>
</evidence>
<keyword evidence="2" id="KW-1185">Reference proteome</keyword>
<gene>
    <name evidence="1" type="ORF">Xentx_01556</name>
</gene>
<sequence length="92" mass="10556">MDKTTLYQKAMQVWGYDKQLCKLAEEASELSAEACRVLNFHGFENGLAEKIADVEIMIEQLRQNGLGKAIEYHKTQKLHRIAELLGETYEPQ</sequence>
<proteinExistence type="predicted"/>
<reference evidence="1 2" key="1">
    <citation type="submission" date="2016-09" db="EMBL/GenBank/DDBJ databases">
        <title>Xenorhabdus thuongxuanensis sp. nov. and Xenorhabdus eapokensis sp. nov., isolated from Steinernema species.</title>
        <authorList>
            <person name="Kaempfer P."/>
            <person name="Tobias N.J."/>
            <person name="Phan Ke L."/>
            <person name="Bode H.B."/>
            <person name="Glaeser S.P."/>
        </authorList>
    </citation>
    <scope>NUCLEOTIDE SEQUENCE [LARGE SCALE GENOMIC DNA]</scope>
    <source>
        <strain evidence="1 2">30TX1</strain>
    </source>
</reference>
<dbReference type="RefSeq" id="WP_074019672.1">
    <property type="nucleotide sequence ID" value="NZ_CAWMWP010000109.1"/>
</dbReference>
<name>A0A1Q5U484_9GAMM</name>
<protein>
    <submittedName>
        <fullName evidence="1">Uncharacterized protein</fullName>
    </submittedName>
</protein>
<organism evidence="1 2">
    <name type="scientific">Xenorhabdus thuongxuanensis</name>
    <dbReference type="NCBI Taxonomy" id="1873484"/>
    <lineage>
        <taxon>Bacteria</taxon>
        <taxon>Pseudomonadati</taxon>
        <taxon>Pseudomonadota</taxon>
        <taxon>Gammaproteobacteria</taxon>
        <taxon>Enterobacterales</taxon>
        <taxon>Morganellaceae</taxon>
        <taxon>Xenorhabdus</taxon>
    </lineage>
</organism>
<dbReference type="CDD" id="cd11539">
    <property type="entry name" value="NTP-PPase_u2"/>
    <property type="match status" value="1"/>
</dbReference>
<dbReference type="AlphaFoldDB" id="A0A1Q5U484"/>
<comment type="caution">
    <text evidence="1">The sequence shown here is derived from an EMBL/GenBank/DDBJ whole genome shotgun (WGS) entry which is preliminary data.</text>
</comment>
<dbReference type="Proteomes" id="UP000186277">
    <property type="component" value="Unassembled WGS sequence"/>
</dbReference>
<dbReference type="EMBL" id="MKGR01000008">
    <property type="protein sequence ID" value="OKP07279.1"/>
    <property type="molecule type" value="Genomic_DNA"/>
</dbReference>